<reference evidence="1 2" key="1">
    <citation type="submission" date="2016-03" db="EMBL/GenBank/DDBJ databases">
        <title>Niastella vici sp. nov., isolated from farmland soil.</title>
        <authorList>
            <person name="Chen L."/>
            <person name="Wang D."/>
            <person name="Yang S."/>
            <person name="Wang G."/>
        </authorList>
    </citation>
    <scope>NUCLEOTIDE SEQUENCE [LARGE SCALE GENOMIC DNA]</scope>
    <source>
        <strain evidence="1 2">DJ57</strain>
    </source>
</reference>
<organism evidence="1 2">
    <name type="scientific">Niastella vici</name>
    <dbReference type="NCBI Taxonomy" id="1703345"/>
    <lineage>
        <taxon>Bacteria</taxon>
        <taxon>Pseudomonadati</taxon>
        <taxon>Bacteroidota</taxon>
        <taxon>Chitinophagia</taxon>
        <taxon>Chitinophagales</taxon>
        <taxon>Chitinophagaceae</taxon>
        <taxon>Niastella</taxon>
    </lineage>
</organism>
<accession>A0A1V9FWG2</accession>
<evidence type="ECO:0000313" key="2">
    <source>
        <dbReference type="Proteomes" id="UP000192796"/>
    </source>
</evidence>
<protein>
    <submittedName>
        <fullName evidence="1">Uncharacterized protein</fullName>
    </submittedName>
</protein>
<sequence>MIKPATIFLISSSFCALCTRYAASRIISKRMKKLLVLIVFTVAMQPSFSQKGGKLDSLFAQGDTTAVMDSLLKDFDLYLDSLAGRKSFFTLNTGIGTGFFSFNDKNTVTVNTQKKLIFSPSIGYFHKTGFGIAATGAALLNNGMNFYQYSVSPSFDMIKRSFSTGIAYTRYFTRDSLDFYTTPIQNEVFAYFSYKKWWVRPTLSLSYGWGSKEEYQKREVLRRERLLEYLNRYYVNIKNTTSVRDFSATISVRKDIDWYGVLSKNDNITLTPIAMLNAGTQNYGFNTSYSYNFSPVRANSLPSNKDISDNTQFAFQSACLALRGGYLKGRFLLQSQVLFDYFLQDVQDGSSKLNTVYSVTAGISF</sequence>
<keyword evidence="2" id="KW-1185">Reference proteome</keyword>
<dbReference type="STRING" id="1703345.A3860_27105"/>
<evidence type="ECO:0000313" key="1">
    <source>
        <dbReference type="EMBL" id="OQP62683.1"/>
    </source>
</evidence>
<name>A0A1V9FWG2_9BACT</name>
<gene>
    <name evidence="1" type="ORF">A3860_27105</name>
</gene>
<dbReference type="EMBL" id="LVYD01000049">
    <property type="protein sequence ID" value="OQP62683.1"/>
    <property type="molecule type" value="Genomic_DNA"/>
</dbReference>
<proteinExistence type="predicted"/>
<comment type="caution">
    <text evidence="1">The sequence shown here is derived from an EMBL/GenBank/DDBJ whole genome shotgun (WGS) entry which is preliminary data.</text>
</comment>
<dbReference type="Proteomes" id="UP000192796">
    <property type="component" value="Unassembled WGS sequence"/>
</dbReference>
<dbReference type="AlphaFoldDB" id="A0A1V9FWG2"/>